<dbReference type="EMBL" id="PYMA01000001">
    <property type="protein sequence ID" value="PSW21976.1"/>
    <property type="molecule type" value="Genomic_DNA"/>
</dbReference>
<gene>
    <name evidence="5" type="ORF">C9I98_01550</name>
</gene>
<dbReference type="Gene3D" id="3.50.50.60">
    <property type="entry name" value="FAD/NAD(P)-binding domain"/>
    <property type="match status" value="1"/>
</dbReference>
<dbReference type="GO" id="GO:0016709">
    <property type="term" value="F:oxidoreductase activity, acting on paired donors, with incorporation or reduction of molecular oxygen, NAD(P)H as one donor, and incorporation of one atom of oxygen"/>
    <property type="evidence" value="ECO:0007669"/>
    <property type="project" value="UniProtKB-ARBA"/>
</dbReference>
<organism evidence="5 6">
    <name type="scientific">Photobacterium sanctipauli</name>
    <dbReference type="NCBI Taxonomy" id="1342794"/>
    <lineage>
        <taxon>Bacteria</taxon>
        <taxon>Pseudomonadati</taxon>
        <taxon>Pseudomonadota</taxon>
        <taxon>Gammaproteobacteria</taxon>
        <taxon>Vibrionales</taxon>
        <taxon>Vibrionaceae</taxon>
        <taxon>Photobacterium</taxon>
    </lineage>
</organism>
<dbReference type="InterPro" id="IPR050641">
    <property type="entry name" value="RIFMO-like"/>
</dbReference>
<dbReference type="Gene3D" id="3.30.70.2450">
    <property type="match status" value="1"/>
</dbReference>
<dbReference type="InterPro" id="IPR002938">
    <property type="entry name" value="FAD-bd"/>
</dbReference>
<evidence type="ECO:0000313" key="6">
    <source>
        <dbReference type="Proteomes" id="UP000241771"/>
    </source>
</evidence>
<dbReference type="RefSeq" id="WP_036817447.1">
    <property type="nucleotide sequence ID" value="NZ_JGVO01000074.1"/>
</dbReference>
<comment type="cofactor">
    <cofactor evidence="1">
        <name>FAD</name>
        <dbReference type="ChEBI" id="CHEBI:57692"/>
    </cofactor>
</comment>
<feature type="domain" description="FAD-binding" evidence="4">
    <location>
        <begin position="27"/>
        <end position="367"/>
    </location>
</feature>
<dbReference type="AlphaFoldDB" id="A0A2T3P0C1"/>
<dbReference type="GO" id="GO:0071949">
    <property type="term" value="F:FAD binding"/>
    <property type="evidence" value="ECO:0007669"/>
    <property type="project" value="InterPro"/>
</dbReference>
<proteinExistence type="predicted"/>
<dbReference type="Pfam" id="PF01494">
    <property type="entry name" value="FAD_binding_3"/>
    <property type="match status" value="1"/>
</dbReference>
<comment type="caution">
    <text evidence="5">The sequence shown here is derived from an EMBL/GenBank/DDBJ whole genome shotgun (WGS) entry which is preliminary data.</text>
</comment>
<evidence type="ECO:0000313" key="5">
    <source>
        <dbReference type="EMBL" id="PSW21976.1"/>
    </source>
</evidence>
<sequence>MHSTYTNPVYDYVKHADQAGTHTAHHPVIIVGAGPIGLAAALDCATHNQPVVVLDDNNTVSVGSRAVCYAKRFLEVVDRVAGEAGQRMVDKGVTWNTGKVFLEEEQVYQFNMLPEAHHRRPGFINLQQYYMEEYLVDETQKHPETVDLRWKNKVTAIEDCKDKVFLTIDTPDGEYRLSCDYLIVADGANSDIRTMMGLESKGQIFKDRFLIADVVMKADFPSERWFWFKPPFHKGHSTLLHKQADNVWRIDFDLGWDADPEEEKKPENVIPRVAAMLGHEDFELEWCSVYTFRCRRMDKFRHGRVLFTGDAAHQVSPFGARGANSGIQDTDNLIWKLKLVLDGKAPTQLLDTYSDERVYAADENIMNSTRSTDFITPKNNISLMFRDTVLDLADQYEFARPMVNSGRLSVPARLSGSALNTEDNETFCSEMLPGTVSTDAPVTLADGSQHWLLNQIGNAFTAIYFADSNSDIPTEALQALTKQAIPVKPLVLFSKEAELIELPEGITTLQDESNVLFDRFDAQPSTTYLFRPDQHVTARWREFNPENINQAIAKATCNG</sequence>
<keyword evidence="3" id="KW-0274">FAD</keyword>
<dbReference type="PANTHER" id="PTHR43004:SF19">
    <property type="entry name" value="BINDING MONOOXYGENASE, PUTATIVE (JCVI)-RELATED"/>
    <property type="match status" value="1"/>
</dbReference>
<protein>
    <submittedName>
        <fullName evidence="5">FAD-dependent oxidoreductase</fullName>
    </submittedName>
</protein>
<accession>A0A2T3P0C1</accession>
<dbReference type="PANTHER" id="PTHR43004">
    <property type="entry name" value="TRK SYSTEM POTASSIUM UPTAKE PROTEIN"/>
    <property type="match status" value="1"/>
</dbReference>
<dbReference type="Gene3D" id="3.40.30.120">
    <property type="match status" value="1"/>
</dbReference>
<name>A0A2T3P0C1_9GAMM</name>
<dbReference type="NCBIfam" id="NF006002">
    <property type="entry name" value="PRK08132.1"/>
    <property type="match status" value="1"/>
</dbReference>
<dbReference type="InterPro" id="IPR036188">
    <property type="entry name" value="FAD/NAD-bd_sf"/>
</dbReference>
<evidence type="ECO:0000256" key="3">
    <source>
        <dbReference type="ARBA" id="ARBA00022827"/>
    </source>
</evidence>
<reference evidence="5 6" key="1">
    <citation type="submission" date="2018-01" db="EMBL/GenBank/DDBJ databases">
        <title>Whole genome sequencing of Histamine producing bacteria.</title>
        <authorList>
            <person name="Butler K."/>
        </authorList>
    </citation>
    <scope>NUCLEOTIDE SEQUENCE [LARGE SCALE GENOMIC DNA]</scope>
    <source>
        <strain evidence="5 6">DSM 100436</strain>
    </source>
</reference>
<keyword evidence="6" id="KW-1185">Reference proteome</keyword>
<evidence type="ECO:0000256" key="2">
    <source>
        <dbReference type="ARBA" id="ARBA00022630"/>
    </source>
</evidence>
<evidence type="ECO:0000256" key="1">
    <source>
        <dbReference type="ARBA" id="ARBA00001974"/>
    </source>
</evidence>
<dbReference type="PRINTS" id="PR00420">
    <property type="entry name" value="RNGMNOXGNASE"/>
</dbReference>
<evidence type="ECO:0000259" key="4">
    <source>
        <dbReference type="Pfam" id="PF01494"/>
    </source>
</evidence>
<dbReference type="OrthoDB" id="8672648at2"/>
<dbReference type="SUPFAM" id="SSF51905">
    <property type="entry name" value="FAD/NAD(P)-binding domain"/>
    <property type="match status" value="1"/>
</dbReference>
<keyword evidence="2" id="KW-0285">Flavoprotein</keyword>
<dbReference type="Proteomes" id="UP000241771">
    <property type="component" value="Unassembled WGS sequence"/>
</dbReference>